<protein>
    <recommendedName>
        <fullName evidence="13">Endonuclease/exonuclease/phosphatase domain-containing protein</fullName>
    </recommendedName>
</protein>
<dbReference type="InterPro" id="IPR051547">
    <property type="entry name" value="TDP2-like"/>
</dbReference>
<dbReference type="Proteomes" id="UP000663874">
    <property type="component" value="Unassembled WGS sequence"/>
</dbReference>
<comment type="subcellular location">
    <subcellularLocation>
        <location evidence="3">Nucleus</location>
    </subcellularLocation>
</comment>
<gene>
    <name evidence="11" type="ORF">FNK824_LOCUS43513</name>
</gene>
<feature type="non-terminal residue" evidence="11">
    <location>
        <position position="108"/>
    </location>
</feature>
<dbReference type="GO" id="GO:0005737">
    <property type="term" value="C:cytoplasm"/>
    <property type="evidence" value="ECO:0007669"/>
    <property type="project" value="TreeGrafter"/>
</dbReference>
<keyword evidence="5" id="KW-0479">Metal-binding</keyword>
<evidence type="ECO:0000256" key="4">
    <source>
        <dbReference type="ARBA" id="ARBA00022722"/>
    </source>
</evidence>
<evidence type="ECO:0000313" key="12">
    <source>
        <dbReference type="Proteomes" id="UP000663874"/>
    </source>
</evidence>
<evidence type="ECO:0000313" key="11">
    <source>
        <dbReference type="EMBL" id="CAF4387662.1"/>
    </source>
</evidence>
<evidence type="ECO:0000256" key="8">
    <source>
        <dbReference type="ARBA" id="ARBA00022842"/>
    </source>
</evidence>
<evidence type="ECO:0000256" key="3">
    <source>
        <dbReference type="ARBA" id="ARBA00004123"/>
    </source>
</evidence>
<name>A0A820NF76_9BILA</name>
<dbReference type="AlphaFoldDB" id="A0A820NF76"/>
<evidence type="ECO:0008006" key="13">
    <source>
        <dbReference type="Google" id="ProtNLM"/>
    </source>
</evidence>
<dbReference type="PANTHER" id="PTHR15822:SF4">
    <property type="entry name" value="TYROSYL-DNA PHOSPHODIESTERASE 2"/>
    <property type="match status" value="1"/>
</dbReference>
<reference evidence="11" key="1">
    <citation type="submission" date="2021-02" db="EMBL/GenBank/DDBJ databases">
        <authorList>
            <person name="Nowell W R."/>
        </authorList>
    </citation>
    <scope>NUCLEOTIDE SEQUENCE</scope>
</reference>
<dbReference type="Gene3D" id="3.60.10.10">
    <property type="entry name" value="Endonuclease/exonuclease/phosphatase"/>
    <property type="match status" value="1"/>
</dbReference>
<comment type="cofactor">
    <cofactor evidence="2">
        <name>Mg(2+)</name>
        <dbReference type="ChEBI" id="CHEBI:18420"/>
    </cofactor>
</comment>
<dbReference type="PANTHER" id="PTHR15822">
    <property type="entry name" value="TRAF AND TNF RECEPTOR-ASSOCIATED PROTEIN"/>
    <property type="match status" value="1"/>
</dbReference>
<comment type="caution">
    <text evidence="11">The sequence shown here is derived from an EMBL/GenBank/DDBJ whole genome shotgun (WGS) entry which is preliminary data.</text>
</comment>
<keyword evidence="7" id="KW-0378">Hydrolase</keyword>
<dbReference type="GO" id="GO:0070260">
    <property type="term" value="F:5'-tyrosyl-DNA phosphodiesterase activity"/>
    <property type="evidence" value="ECO:0007669"/>
    <property type="project" value="TreeGrafter"/>
</dbReference>
<feature type="non-terminal residue" evidence="11">
    <location>
        <position position="1"/>
    </location>
</feature>
<proteinExistence type="predicted"/>
<evidence type="ECO:0000256" key="1">
    <source>
        <dbReference type="ARBA" id="ARBA00001936"/>
    </source>
</evidence>
<evidence type="ECO:0000256" key="9">
    <source>
        <dbReference type="ARBA" id="ARBA00023204"/>
    </source>
</evidence>
<keyword evidence="4" id="KW-0540">Nuclease</keyword>
<evidence type="ECO:0000256" key="5">
    <source>
        <dbReference type="ARBA" id="ARBA00022723"/>
    </source>
</evidence>
<comment type="cofactor">
    <cofactor evidence="1">
        <name>Mn(2+)</name>
        <dbReference type="ChEBI" id="CHEBI:29035"/>
    </cofactor>
</comment>
<evidence type="ECO:0000256" key="7">
    <source>
        <dbReference type="ARBA" id="ARBA00022801"/>
    </source>
</evidence>
<dbReference type="InterPro" id="IPR036691">
    <property type="entry name" value="Endo/exonu/phosph_ase_sf"/>
</dbReference>
<sequence length="108" mass="12538">MRFNGLCDILNKSQAQIIGLQEMTKNILQQLVAQPFVQERYYVSDIDGRTFNDWYGVVLLIDNRLNISNLNLINFPQSIMGRRLIFAEIKLDQNEILRIGTVHLESLD</sequence>
<accession>A0A820NF76</accession>
<dbReference type="GO" id="GO:0003697">
    <property type="term" value="F:single-stranded DNA binding"/>
    <property type="evidence" value="ECO:0007669"/>
    <property type="project" value="TreeGrafter"/>
</dbReference>
<evidence type="ECO:0000256" key="6">
    <source>
        <dbReference type="ARBA" id="ARBA00022763"/>
    </source>
</evidence>
<evidence type="ECO:0000256" key="10">
    <source>
        <dbReference type="ARBA" id="ARBA00023242"/>
    </source>
</evidence>
<dbReference type="GO" id="GO:0016605">
    <property type="term" value="C:PML body"/>
    <property type="evidence" value="ECO:0007669"/>
    <property type="project" value="TreeGrafter"/>
</dbReference>
<organism evidence="11 12">
    <name type="scientific">Rotaria sordida</name>
    <dbReference type="NCBI Taxonomy" id="392033"/>
    <lineage>
        <taxon>Eukaryota</taxon>
        <taxon>Metazoa</taxon>
        <taxon>Spiralia</taxon>
        <taxon>Gnathifera</taxon>
        <taxon>Rotifera</taxon>
        <taxon>Eurotatoria</taxon>
        <taxon>Bdelloidea</taxon>
        <taxon>Philodinida</taxon>
        <taxon>Philodinidae</taxon>
        <taxon>Rotaria</taxon>
    </lineage>
</organism>
<keyword evidence="6" id="KW-0227">DNA damage</keyword>
<keyword evidence="10" id="KW-0539">Nucleus</keyword>
<dbReference type="EMBL" id="CAJOBE010061509">
    <property type="protein sequence ID" value="CAF4387662.1"/>
    <property type="molecule type" value="Genomic_DNA"/>
</dbReference>
<evidence type="ECO:0000256" key="2">
    <source>
        <dbReference type="ARBA" id="ARBA00001946"/>
    </source>
</evidence>
<keyword evidence="8" id="KW-0460">Magnesium</keyword>
<dbReference type="GO" id="GO:0046872">
    <property type="term" value="F:metal ion binding"/>
    <property type="evidence" value="ECO:0007669"/>
    <property type="project" value="UniProtKB-KW"/>
</dbReference>
<dbReference type="GO" id="GO:0004518">
    <property type="term" value="F:nuclease activity"/>
    <property type="evidence" value="ECO:0007669"/>
    <property type="project" value="UniProtKB-KW"/>
</dbReference>
<keyword evidence="9" id="KW-0234">DNA repair</keyword>
<dbReference type="GO" id="GO:0006302">
    <property type="term" value="P:double-strand break repair"/>
    <property type="evidence" value="ECO:0007669"/>
    <property type="project" value="TreeGrafter"/>
</dbReference>
<dbReference type="SUPFAM" id="SSF56219">
    <property type="entry name" value="DNase I-like"/>
    <property type="match status" value="1"/>
</dbReference>